<feature type="transmembrane region" description="Helical" evidence="1">
    <location>
        <begin position="18"/>
        <end position="39"/>
    </location>
</feature>
<evidence type="ECO:0000256" key="1">
    <source>
        <dbReference type="SAM" id="Phobius"/>
    </source>
</evidence>
<sequence length="103" mass="11753">CRTGSGRSCVVLSHIPHFFAHILHFSHTVAYVLLLNYLCNDPMQYKTLRYKASGLSNVQEAYWLAHTILANQHQSTRISPAHMNFACQTGNWFTLHGIICLHK</sequence>
<dbReference type="Proteomes" id="UP000274822">
    <property type="component" value="Unassembled WGS sequence"/>
</dbReference>
<gene>
    <name evidence="2" type="ORF">BC938DRAFT_481230</name>
</gene>
<proteinExistence type="predicted"/>
<comment type="caution">
    <text evidence="2">The sequence shown here is derived from an EMBL/GenBank/DDBJ whole genome shotgun (WGS) entry which is preliminary data.</text>
</comment>
<keyword evidence="1" id="KW-0472">Membrane</keyword>
<evidence type="ECO:0000313" key="2">
    <source>
        <dbReference type="EMBL" id="RUS28965.1"/>
    </source>
</evidence>
<dbReference type="AlphaFoldDB" id="A0A433QGP0"/>
<keyword evidence="3" id="KW-1185">Reference proteome</keyword>
<name>A0A433QGP0_9FUNG</name>
<protein>
    <submittedName>
        <fullName evidence="2">Uncharacterized protein</fullName>
    </submittedName>
</protein>
<organism evidence="2 3">
    <name type="scientific">Jimgerdemannia flammicorona</name>
    <dbReference type="NCBI Taxonomy" id="994334"/>
    <lineage>
        <taxon>Eukaryota</taxon>
        <taxon>Fungi</taxon>
        <taxon>Fungi incertae sedis</taxon>
        <taxon>Mucoromycota</taxon>
        <taxon>Mucoromycotina</taxon>
        <taxon>Endogonomycetes</taxon>
        <taxon>Endogonales</taxon>
        <taxon>Endogonaceae</taxon>
        <taxon>Jimgerdemannia</taxon>
    </lineage>
</organism>
<reference evidence="2 3" key="1">
    <citation type="journal article" date="2018" name="New Phytol.">
        <title>Phylogenomics of Endogonaceae and evolution of mycorrhizas within Mucoromycota.</title>
        <authorList>
            <person name="Chang Y."/>
            <person name="Desiro A."/>
            <person name="Na H."/>
            <person name="Sandor L."/>
            <person name="Lipzen A."/>
            <person name="Clum A."/>
            <person name="Barry K."/>
            <person name="Grigoriev I.V."/>
            <person name="Martin F.M."/>
            <person name="Stajich J.E."/>
            <person name="Smith M.E."/>
            <person name="Bonito G."/>
            <person name="Spatafora J.W."/>
        </authorList>
    </citation>
    <scope>NUCLEOTIDE SEQUENCE [LARGE SCALE GENOMIC DNA]</scope>
    <source>
        <strain evidence="2 3">AD002</strain>
    </source>
</reference>
<feature type="non-terminal residue" evidence="2">
    <location>
        <position position="1"/>
    </location>
</feature>
<accession>A0A433QGP0</accession>
<keyword evidence="1" id="KW-1133">Transmembrane helix</keyword>
<evidence type="ECO:0000313" key="3">
    <source>
        <dbReference type="Proteomes" id="UP000274822"/>
    </source>
</evidence>
<dbReference type="EMBL" id="RBNJ01005841">
    <property type="protein sequence ID" value="RUS28965.1"/>
    <property type="molecule type" value="Genomic_DNA"/>
</dbReference>
<keyword evidence="1" id="KW-0812">Transmembrane</keyword>